<evidence type="ECO:0000313" key="5">
    <source>
        <dbReference type="EMBL" id="QGR19580.1"/>
    </source>
</evidence>
<dbReference type="OrthoDB" id="57164at2157"/>
<proteinExistence type="predicted"/>
<evidence type="ECO:0000259" key="4">
    <source>
        <dbReference type="Pfam" id="PF20256"/>
    </source>
</evidence>
<protein>
    <submittedName>
        <fullName evidence="5">Molybdopterin-dependent oxidoreductase</fullName>
    </submittedName>
</protein>
<evidence type="ECO:0000256" key="1">
    <source>
        <dbReference type="ARBA" id="ARBA00022505"/>
    </source>
</evidence>
<dbReference type="InterPro" id="IPR046867">
    <property type="entry name" value="AldOxase/xan_DH_MoCoBD2"/>
</dbReference>
<dbReference type="InterPro" id="IPR036856">
    <property type="entry name" value="Ald_Oxase/Xan_DH_a/b_sf"/>
</dbReference>
<dbReference type="InterPro" id="IPR016208">
    <property type="entry name" value="Ald_Oxase/xanthine_DH-like"/>
</dbReference>
<organism evidence="5 6">
    <name type="scientific">Stygiolobus azoricus</name>
    <dbReference type="NCBI Taxonomy" id="41675"/>
    <lineage>
        <taxon>Archaea</taxon>
        <taxon>Thermoproteota</taxon>
        <taxon>Thermoprotei</taxon>
        <taxon>Sulfolobales</taxon>
        <taxon>Sulfolobaceae</taxon>
        <taxon>Stygiolobus</taxon>
    </lineage>
</organism>
<dbReference type="GeneID" id="42798597"/>
<feature type="domain" description="Aldehyde oxidase/xanthine dehydrogenase first molybdopterin binding" evidence="3">
    <location>
        <begin position="107"/>
        <end position="343"/>
    </location>
</feature>
<dbReference type="InterPro" id="IPR008274">
    <property type="entry name" value="AldOxase/xan_DH_MoCoBD1"/>
</dbReference>
<keyword evidence="1" id="KW-0500">Molybdenum</keyword>
<dbReference type="Gene3D" id="3.90.1170.50">
    <property type="entry name" value="Aldehyde oxidase/xanthine dehydrogenase, a/b hammerhead"/>
    <property type="match status" value="1"/>
</dbReference>
<dbReference type="GO" id="GO:0016491">
    <property type="term" value="F:oxidoreductase activity"/>
    <property type="evidence" value="ECO:0007669"/>
    <property type="project" value="UniProtKB-KW"/>
</dbReference>
<dbReference type="SUPFAM" id="SSF56003">
    <property type="entry name" value="Molybdenum cofactor-binding domain"/>
    <property type="match status" value="1"/>
</dbReference>
<dbReference type="Proteomes" id="UP000423396">
    <property type="component" value="Chromosome"/>
</dbReference>
<dbReference type="GO" id="GO:0005506">
    <property type="term" value="F:iron ion binding"/>
    <property type="evidence" value="ECO:0007669"/>
    <property type="project" value="InterPro"/>
</dbReference>
<dbReference type="Pfam" id="PF20256">
    <property type="entry name" value="MoCoBD_2"/>
    <property type="match status" value="1"/>
</dbReference>
<dbReference type="EMBL" id="CP045483">
    <property type="protein sequence ID" value="QGR19580.1"/>
    <property type="molecule type" value="Genomic_DNA"/>
</dbReference>
<reference evidence="5 6" key="1">
    <citation type="submission" date="2019-10" db="EMBL/GenBank/DDBJ databases">
        <title>Genome Sequences from Six Type Strain Members of the Archaeal Family Sulfolobaceae: Acidianus ambivalens, Acidianus infernus, Metallosphaera prunae, Stygiolobus azoricus, Sulfolobus metallicus, and Sulfurisphaera ohwakuensis.</title>
        <authorList>
            <person name="Counts J.A."/>
            <person name="Kelly R.M."/>
        </authorList>
    </citation>
    <scope>NUCLEOTIDE SEQUENCE [LARGE SCALE GENOMIC DNA]</scope>
    <source>
        <strain evidence="5 6">FC6</strain>
    </source>
</reference>
<accession>A0A650CP18</accession>
<dbReference type="RefSeq" id="WP_156006494.1">
    <property type="nucleotide sequence ID" value="NZ_CP045483.1"/>
</dbReference>
<evidence type="ECO:0000313" key="6">
    <source>
        <dbReference type="Proteomes" id="UP000423396"/>
    </source>
</evidence>
<keyword evidence="2" id="KW-0560">Oxidoreductase</keyword>
<keyword evidence="6" id="KW-1185">Reference proteome</keyword>
<evidence type="ECO:0000256" key="2">
    <source>
        <dbReference type="ARBA" id="ARBA00023002"/>
    </source>
</evidence>
<dbReference type="InterPro" id="IPR037165">
    <property type="entry name" value="AldOxase/xan_DH_Mopterin-bd_sf"/>
</dbReference>
<dbReference type="KEGG" id="sazo:D1868_05965"/>
<dbReference type="PANTHER" id="PTHR11908">
    <property type="entry name" value="XANTHINE DEHYDROGENASE"/>
    <property type="match status" value="1"/>
</dbReference>
<dbReference type="PANTHER" id="PTHR11908:SF132">
    <property type="entry name" value="ALDEHYDE OXIDASE 1-RELATED"/>
    <property type="match status" value="1"/>
</dbReference>
<dbReference type="Gene3D" id="3.30.365.10">
    <property type="entry name" value="Aldehyde oxidase/xanthine dehydrogenase, molybdopterin binding domain"/>
    <property type="match status" value="6"/>
</dbReference>
<feature type="domain" description="Aldehyde oxidase/xanthine dehydrogenase second molybdopterin binding" evidence="4">
    <location>
        <begin position="362"/>
        <end position="579"/>
    </location>
</feature>
<name>A0A650CP18_9CREN</name>
<dbReference type="SUPFAM" id="SSF54665">
    <property type="entry name" value="CO dehydrogenase molybdoprotein N-domain-like"/>
    <property type="match status" value="1"/>
</dbReference>
<dbReference type="AlphaFoldDB" id="A0A650CP18"/>
<dbReference type="Pfam" id="PF02738">
    <property type="entry name" value="MoCoBD_1"/>
    <property type="match status" value="1"/>
</dbReference>
<evidence type="ECO:0000259" key="3">
    <source>
        <dbReference type="Pfam" id="PF02738"/>
    </source>
</evidence>
<sequence length="648" mass="72839">MRWNLTYVDDIAGSYQYVNFVRSTYEHAKFDISGRAFTYEDIKEFKIPYLYDRSLLKLPTNLSLLPRFKAVYKFQPLAVVIGEDPYKAEDLAENVTVDYTPVSGPLYEEIPDNIIYREEVKGEVEGKNVITLTLDFDRNSQYSLEGRVLGIRFTGDDMIIHISTQIPTVVRMLVSEMLEIPQHRIIIDTPRVGGGFGAKQDVIFEELTVIALAYKLGKNLKWVEKRIENVMTSQARGQRHEVNVGFNDNGKIESIYDKITYDVGAYLLPWTGISPLFVTLATMKAVYDYELYYNAIALLTNKPPQGAYRGFGRPEAVFVIERIIDEVARYLKKDPLEVREVNLKEPSGDVGDVKTVLAKLRHKYYALKEKYGKGVGVSFYIQYAAPNSEIMIKHEKSLVPGYECARAILDTDGWIEVEITATDQGQMMDRAIRNLIVKELGYDKVRVKLAVTNVKGSGVWASRTMLTMGNAALLAIRELKNIAKKIDPELNWEKLAIKMRNEPWLVKDISSVACYEPPQFVGTVSGQISVITVDEFSRIKPIYHYIIADVGVVGDKDNVIGQLIGGALQGISGSLYESVKDEYSYLIAKANESPFFEVELLHTPSSTPTGVRGVGENGPTGAYAAVINAVNDYGIRCNKVPLDLRECE</sequence>
<gene>
    <name evidence="5" type="ORF">D1868_05965</name>
</gene>